<evidence type="ECO:0008006" key="3">
    <source>
        <dbReference type="Google" id="ProtNLM"/>
    </source>
</evidence>
<gene>
    <name evidence="1" type="ORF">LTRI10_LOCUS46865</name>
</gene>
<proteinExistence type="predicted"/>
<sequence>MAAGLPHQGVAKPYLAELLAVRDAITIVASSFLTHVILEGDSKWSPSRFNKVFSKVPLEVRCTGSVASS</sequence>
<dbReference type="AlphaFoldDB" id="A0AAV2GAF3"/>
<name>A0AAV2GAF3_9ROSI</name>
<evidence type="ECO:0000313" key="1">
    <source>
        <dbReference type="EMBL" id="CAL1407184.1"/>
    </source>
</evidence>
<organism evidence="1 2">
    <name type="scientific">Linum trigynum</name>
    <dbReference type="NCBI Taxonomy" id="586398"/>
    <lineage>
        <taxon>Eukaryota</taxon>
        <taxon>Viridiplantae</taxon>
        <taxon>Streptophyta</taxon>
        <taxon>Embryophyta</taxon>
        <taxon>Tracheophyta</taxon>
        <taxon>Spermatophyta</taxon>
        <taxon>Magnoliopsida</taxon>
        <taxon>eudicotyledons</taxon>
        <taxon>Gunneridae</taxon>
        <taxon>Pentapetalae</taxon>
        <taxon>rosids</taxon>
        <taxon>fabids</taxon>
        <taxon>Malpighiales</taxon>
        <taxon>Linaceae</taxon>
        <taxon>Linum</taxon>
    </lineage>
</organism>
<dbReference type="Proteomes" id="UP001497516">
    <property type="component" value="Chromosome 8"/>
</dbReference>
<protein>
    <recommendedName>
        <fullName evidence="3">RNase H type-1 domain-containing protein</fullName>
    </recommendedName>
</protein>
<dbReference type="EMBL" id="OZ034821">
    <property type="protein sequence ID" value="CAL1407184.1"/>
    <property type="molecule type" value="Genomic_DNA"/>
</dbReference>
<keyword evidence="2" id="KW-1185">Reference proteome</keyword>
<reference evidence="1 2" key="1">
    <citation type="submission" date="2024-04" db="EMBL/GenBank/DDBJ databases">
        <authorList>
            <person name="Fracassetti M."/>
        </authorList>
    </citation>
    <scope>NUCLEOTIDE SEQUENCE [LARGE SCALE GENOMIC DNA]</scope>
</reference>
<accession>A0AAV2GAF3</accession>
<evidence type="ECO:0000313" key="2">
    <source>
        <dbReference type="Proteomes" id="UP001497516"/>
    </source>
</evidence>